<name>G9AJD5_SINF1</name>
<dbReference type="EMBL" id="HE616899">
    <property type="protein sequence ID" value="CCF01167.1"/>
    <property type="molecule type" value="Genomic_DNA"/>
</dbReference>
<reference evidence="1 2" key="1">
    <citation type="journal article" date="2012" name="J. Bacteriol.">
        <title>Genome sequence of the soybean symbiont Sinorhizobium fredii HH103.</title>
        <authorList>
            <person name="Weidner S."/>
            <person name="Becker A."/>
            <person name="Bonilla I."/>
            <person name="Jaenicke S."/>
            <person name="Lloret J."/>
            <person name="Margaret I."/>
            <person name="Puhler A."/>
            <person name="Ruiz-Sainz J.E."/>
            <person name="Schneiker-Bekel S."/>
            <person name="Szczepanowski R."/>
            <person name="Vinardell J.M."/>
            <person name="Zehner S."/>
            <person name="Gottfert M."/>
        </authorList>
    </citation>
    <scope>NUCLEOTIDE SEQUENCE [LARGE SCALE GENOMIC DNA]</scope>
    <source>
        <strain evidence="1 2">HH103</strain>
        <plasmid evidence="2">pSfHH103e</plasmid>
    </source>
</reference>
<dbReference type="HOGENOM" id="CLU_1990868_0_0_5"/>
<dbReference type="Proteomes" id="UP000007735">
    <property type="component" value="Plasmid pSfHH103e"/>
</dbReference>
<keyword evidence="1" id="KW-0614">Plasmid</keyword>
<gene>
    <name evidence="1" type="ordered locus">SFHH103_06709</name>
</gene>
<proteinExistence type="predicted"/>
<geneLocation type="plasmid" evidence="1 2">
    <name>pSfHH103e</name>
</geneLocation>
<evidence type="ECO:0000313" key="2">
    <source>
        <dbReference type="Proteomes" id="UP000007735"/>
    </source>
</evidence>
<accession>G9AJD5</accession>
<dbReference type="KEGG" id="sfh:SFHH103_06709"/>
<organism evidence="1 2">
    <name type="scientific">Sinorhizobium fredii (strain HH103)</name>
    <dbReference type="NCBI Taxonomy" id="1117943"/>
    <lineage>
        <taxon>Bacteria</taxon>
        <taxon>Pseudomonadati</taxon>
        <taxon>Pseudomonadota</taxon>
        <taxon>Alphaproteobacteria</taxon>
        <taxon>Hyphomicrobiales</taxon>
        <taxon>Rhizobiaceae</taxon>
        <taxon>Sinorhizobium/Ensifer group</taxon>
        <taxon>Sinorhizobium</taxon>
    </lineage>
</organism>
<evidence type="ECO:0000313" key="1">
    <source>
        <dbReference type="EMBL" id="CCF01167.1"/>
    </source>
</evidence>
<sequence>MIENNILKMPMNISIDTWSLSIVMCAKQRHLDEGSYSHDSFRLMLHLPSMRYDLLKSAPSEPAAPIADAGIALARLDERIARSPVGEGWIERSHFAEACAHENGRAQATICRRDTTLVAKKMTEV</sequence>
<protein>
    <submittedName>
        <fullName evidence="1">Uncharacterized protein</fullName>
    </submittedName>
</protein>
<dbReference type="AlphaFoldDB" id="G9AJD5"/>